<evidence type="ECO:0000256" key="5">
    <source>
        <dbReference type="ARBA" id="ARBA00023295"/>
    </source>
</evidence>
<dbReference type="Gene3D" id="2.60.40.1180">
    <property type="entry name" value="Golgi alpha-mannosidase II"/>
    <property type="match status" value="1"/>
</dbReference>
<dbReference type="Pfam" id="PF16757">
    <property type="entry name" value="Fucosidase_C"/>
    <property type="match status" value="1"/>
</dbReference>
<dbReference type="Proteomes" id="UP001249851">
    <property type="component" value="Unassembled WGS sequence"/>
</dbReference>
<reference evidence="8" key="2">
    <citation type="journal article" date="2023" name="Science">
        <title>Genomic signatures of disease resistance in endangered staghorn corals.</title>
        <authorList>
            <person name="Vollmer S.V."/>
            <person name="Selwyn J.D."/>
            <person name="Despard B.A."/>
            <person name="Roesel C.L."/>
        </authorList>
    </citation>
    <scope>NUCLEOTIDE SEQUENCE</scope>
    <source>
        <strain evidence="8">K2</strain>
    </source>
</reference>
<evidence type="ECO:0000256" key="1">
    <source>
        <dbReference type="ARBA" id="ARBA00007951"/>
    </source>
</evidence>
<dbReference type="InterPro" id="IPR013780">
    <property type="entry name" value="Glyco_hydro_b"/>
</dbReference>
<proteinExistence type="inferred from homology"/>
<dbReference type="EC" id="3.2.1.51" evidence="2"/>
<dbReference type="Gene3D" id="3.20.20.80">
    <property type="entry name" value="Glycosidases"/>
    <property type="match status" value="1"/>
</dbReference>
<name>A0AAD9R3B3_ACRCE</name>
<dbReference type="EMBL" id="JARQWQ010000005">
    <property type="protein sequence ID" value="KAK2572035.1"/>
    <property type="molecule type" value="Genomic_DNA"/>
</dbReference>
<dbReference type="AlphaFoldDB" id="A0AAD9R3B3"/>
<evidence type="ECO:0000259" key="7">
    <source>
        <dbReference type="Pfam" id="PF16757"/>
    </source>
</evidence>
<dbReference type="GO" id="GO:0016139">
    <property type="term" value="P:glycoside catabolic process"/>
    <property type="evidence" value="ECO:0007669"/>
    <property type="project" value="TreeGrafter"/>
</dbReference>
<dbReference type="GO" id="GO:0006004">
    <property type="term" value="P:fucose metabolic process"/>
    <property type="evidence" value="ECO:0007669"/>
    <property type="project" value="TreeGrafter"/>
</dbReference>
<reference evidence="8" key="1">
    <citation type="journal article" date="2023" name="G3 (Bethesda)">
        <title>Whole genome assembly and annotation of the endangered Caribbean coral Acropora cervicornis.</title>
        <authorList>
            <person name="Selwyn J.D."/>
            <person name="Vollmer S.V."/>
        </authorList>
    </citation>
    <scope>NUCLEOTIDE SEQUENCE</scope>
    <source>
        <strain evidence="8">K2</strain>
    </source>
</reference>
<evidence type="ECO:0000256" key="2">
    <source>
        <dbReference type="ARBA" id="ARBA00012662"/>
    </source>
</evidence>
<keyword evidence="3" id="KW-0732">Signal</keyword>
<evidence type="ECO:0000256" key="4">
    <source>
        <dbReference type="ARBA" id="ARBA00022801"/>
    </source>
</evidence>
<comment type="similarity">
    <text evidence="1">Belongs to the glycosyl hydrolase 29 family.</text>
</comment>
<dbReference type="GO" id="GO:0004560">
    <property type="term" value="F:alpha-L-fucosidase activity"/>
    <property type="evidence" value="ECO:0007669"/>
    <property type="project" value="UniProtKB-EC"/>
</dbReference>
<evidence type="ECO:0000313" key="9">
    <source>
        <dbReference type="Proteomes" id="UP001249851"/>
    </source>
</evidence>
<keyword evidence="9" id="KW-1185">Reference proteome</keyword>
<evidence type="ECO:0000259" key="6">
    <source>
        <dbReference type="Pfam" id="PF01120"/>
    </source>
</evidence>
<dbReference type="InterPro" id="IPR000933">
    <property type="entry name" value="Glyco_hydro_29"/>
</dbReference>
<protein>
    <recommendedName>
        <fullName evidence="2">alpha-L-fucosidase</fullName>
        <ecNumber evidence="2">3.2.1.51</ecNumber>
    </recommendedName>
</protein>
<evidence type="ECO:0000313" key="8">
    <source>
        <dbReference type="EMBL" id="KAK2572035.1"/>
    </source>
</evidence>
<organism evidence="8 9">
    <name type="scientific">Acropora cervicornis</name>
    <name type="common">Staghorn coral</name>
    <dbReference type="NCBI Taxonomy" id="6130"/>
    <lineage>
        <taxon>Eukaryota</taxon>
        <taxon>Metazoa</taxon>
        <taxon>Cnidaria</taxon>
        <taxon>Anthozoa</taxon>
        <taxon>Hexacorallia</taxon>
        <taxon>Scleractinia</taxon>
        <taxon>Astrocoeniina</taxon>
        <taxon>Acroporidae</taxon>
        <taxon>Acropora</taxon>
    </lineage>
</organism>
<evidence type="ECO:0000256" key="3">
    <source>
        <dbReference type="ARBA" id="ARBA00022729"/>
    </source>
</evidence>
<comment type="caution">
    <text evidence="8">The sequence shown here is derived from an EMBL/GenBank/DDBJ whole genome shotgun (WGS) entry which is preliminary data.</text>
</comment>
<dbReference type="SUPFAM" id="SSF51445">
    <property type="entry name" value="(Trans)glycosidases"/>
    <property type="match status" value="1"/>
</dbReference>
<dbReference type="PANTHER" id="PTHR10030">
    <property type="entry name" value="ALPHA-L-FUCOSIDASE"/>
    <property type="match status" value="1"/>
</dbReference>
<dbReference type="InterPro" id="IPR031919">
    <property type="entry name" value="Fucosidase_C"/>
</dbReference>
<keyword evidence="5" id="KW-0326">Glycosidase</keyword>
<dbReference type="PANTHER" id="PTHR10030:SF37">
    <property type="entry name" value="ALPHA-L-FUCOSIDASE-RELATED"/>
    <property type="match status" value="1"/>
</dbReference>
<feature type="domain" description="Alpha-L-fucosidase C-terminal" evidence="7">
    <location>
        <begin position="44"/>
        <end position="73"/>
    </location>
</feature>
<keyword evidence="4" id="KW-0378">Hydrolase</keyword>
<sequence length="89" mass="10190">MLMNIGPTPDGRIDPILQERLLQMGDWLKVNGEAIYATKPWRVQNDTVTPDIWYTSKAGAVYAISLEWPAKDSKNELWMRNRTAITTLL</sequence>
<dbReference type="Pfam" id="PF01120">
    <property type="entry name" value="Alpha_L_fucos"/>
    <property type="match status" value="1"/>
</dbReference>
<dbReference type="GO" id="GO:0005764">
    <property type="term" value="C:lysosome"/>
    <property type="evidence" value="ECO:0007669"/>
    <property type="project" value="TreeGrafter"/>
</dbReference>
<dbReference type="InterPro" id="IPR017853">
    <property type="entry name" value="GH"/>
</dbReference>
<feature type="domain" description="Glycoside hydrolase family 29 N-terminal" evidence="6">
    <location>
        <begin position="1"/>
        <end position="33"/>
    </location>
</feature>
<dbReference type="InterPro" id="IPR057739">
    <property type="entry name" value="Glyco_hydro_29_N"/>
</dbReference>
<accession>A0AAD9R3B3</accession>
<gene>
    <name evidence="8" type="ORF">P5673_003466</name>
</gene>